<dbReference type="InterPro" id="IPR041729">
    <property type="entry name" value="Formyl-FH4-Hydrolase_C"/>
</dbReference>
<dbReference type="SUPFAM" id="SSF55021">
    <property type="entry name" value="ACT-like"/>
    <property type="match status" value="1"/>
</dbReference>
<evidence type="ECO:0000256" key="3">
    <source>
        <dbReference type="ARBA" id="ARBA00022801"/>
    </source>
</evidence>
<dbReference type="PANTHER" id="PTHR42706:SF1">
    <property type="entry name" value="FORMYLTETRAHYDROFOLATE DEFORMYLASE 2, MITOCHONDRIAL"/>
    <property type="match status" value="1"/>
</dbReference>
<dbReference type="PROSITE" id="PS51671">
    <property type="entry name" value="ACT"/>
    <property type="match status" value="1"/>
</dbReference>
<organism evidence="8 9">
    <name type="scientific">Kalmanozyma brasiliensis (strain GHG001)</name>
    <name type="common">Yeast</name>
    <name type="synonym">Pseudozyma brasiliensis</name>
    <dbReference type="NCBI Taxonomy" id="1365824"/>
    <lineage>
        <taxon>Eukaryota</taxon>
        <taxon>Fungi</taxon>
        <taxon>Dikarya</taxon>
        <taxon>Basidiomycota</taxon>
        <taxon>Ustilaginomycotina</taxon>
        <taxon>Ustilaginomycetes</taxon>
        <taxon>Ustilaginales</taxon>
        <taxon>Ustilaginaceae</taxon>
        <taxon>Kalmanozyma</taxon>
    </lineage>
</organism>
<dbReference type="AlphaFoldDB" id="V5EWB5"/>
<dbReference type="Gene3D" id="3.40.50.170">
    <property type="entry name" value="Formyl transferase, N-terminal domain"/>
    <property type="match status" value="1"/>
</dbReference>
<keyword evidence="1" id="KW-0554">One-carbon metabolism</keyword>
<keyword evidence="5" id="KW-0560">Oxidoreductase</keyword>
<accession>V5EWB5</accession>
<sequence length="964" mass="104644">MFTLVGSKLASSAIASTTRTSLRLSSTGYRQALRASTKTLIATRGLRSLADLEKMTTPQAAPAASTAAQSIAPSIRLKQSASASPPPSIILTLSGPDGPGIVHRISGFLARRNMNIMDSAQFGDPTTGTFFMRVHASEPLPASGAHPNPSDANYAQQRTAFLAQVKREFDDEFAKEADVSVKIFGAEEKPRTLIMVSKIGHCLNDLLFRLSNNTLPITVPLIISNHADYEPLAKANGIPFYHLPINAAEGKTKQWQEAEMVKLAKEYDIDMIVLARYMQILSPQLCSLFSGRIINIHHSFLPSFKGAKPYHQAFERGVKLIGATAHFVTADLDEGPIIEQAVERVDHAMTPADLVQAGSDVEARVLARAVKWTAERRVLLNGAKTTRSLSRLLKMASTAAAPRRRVAIVGGGPAGLSAASQFHHPTFSVTLFERRPTHGGIWCYDPTPGPCIIRFDSTGRPHALWSGSRKDGDEAGTFCPPGAMYDGLRTNLPCDVMGFRSFPYGEDTSLFPDRATVEGYIERFAQQAVEGVQVRLGTSVTCVRRTAHRAVEGKIGWGSEWTVSSIDLSTGAKHEEVYDHVVLASGRCNTPSIPRIPGLPKFKGTVLHSAWYRSPLAFEGKTVLVVGNSSSGSDIARELSGYVLRTLPEGSAASQEYLERKSRAEAGGKVLHSYEHIDKPPPLDYDPREEGSPDWTRRIQVVPRIEKVDEEGAVVFQGGERRADVDVVVFATGFSYDFPYLSQDVAPFDTHPLIPFPPSTPAEGFAVNPTTPQANSHWSDESEIYTPPSRTAPFLTNLDDWSLFYAPDPSLCVLGAPIRIVPMPFTHVQSRVVAAAWAGRLGPAVGSSGLPRLDPTVPSTDADKWTSRAPVDGPGDGEEQGQNKTGDLGYPSDTAYQNALLALLPDELRVRGEDESTTVPDPSDPGGVTPNPVAATDEGWSQMPAFRNQRRADTKRLRRALLGY</sequence>
<dbReference type="InterPro" id="IPR002376">
    <property type="entry name" value="Formyl_transf_N"/>
</dbReference>
<dbReference type="Pfam" id="PF00551">
    <property type="entry name" value="Formyl_trans_N"/>
    <property type="match status" value="1"/>
</dbReference>
<feature type="region of interest" description="Disordered" evidence="6">
    <location>
        <begin position="844"/>
        <end position="891"/>
    </location>
</feature>
<dbReference type="OMA" id="SAWYRSP"/>
<dbReference type="PRINTS" id="PR01575">
    <property type="entry name" value="FFH4HYDRLASE"/>
</dbReference>
<dbReference type="InterPro" id="IPR036477">
    <property type="entry name" value="Formyl_transf_N_sf"/>
</dbReference>
<dbReference type="InterPro" id="IPR044074">
    <property type="entry name" value="PurU_ACT"/>
</dbReference>
<dbReference type="OrthoDB" id="4239773at2759"/>
<dbReference type="InterPro" id="IPR045865">
    <property type="entry name" value="ACT-like_dom_sf"/>
</dbReference>
<keyword evidence="9" id="KW-1185">Reference proteome</keyword>
<dbReference type="eggNOG" id="KOG3076">
    <property type="taxonomic scope" value="Eukaryota"/>
</dbReference>
<dbReference type="Proteomes" id="UP000019377">
    <property type="component" value="Unassembled WGS sequence"/>
</dbReference>
<feature type="region of interest" description="Disordered" evidence="6">
    <location>
        <begin position="912"/>
        <end position="940"/>
    </location>
</feature>
<dbReference type="SUPFAM" id="SSF51905">
    <property type="entry name" value="FAD/NAD(P)-binding domain"/>
    <property type="match status" value="2"/>
</dbReference>
<gene>
    <name evidence="8" type="ORF">PSEUBRA_SCAF1g00334</name>
</gene>
<dbReference type="InterPro" id="IPR002912">
    <property type="entry name" value="ACT_dom"/>
</dbReference>
<dbReference type="Pfam" id="PF13450">
    <property type="entry name" value="NAD_binding_8"/>
    <property type="match status" value="1"/>
</dbReference>
<dbReference type="Gene3D" id="3.30.70.260">
    <property type="match status" value="1"/>
</dbReference>
<protein>
    <recommendedName>
        <fullName evidence="7">ACT domain-containing protein</fullName>
    </recommendedName>
</protein>
<keyword evidence="3" id="KW-0378">Hydrolase</keyword>
<evidence type="ECO:0000313" key="8">
    <source>
        <dbReference type="EMBL" id="EST09855.1"/>
    </source>
</evidence>
<evidence type="ECO:0000256" key="1">
    <source>
        <dbReference type="ARBA" id="ARBA00022563"/>
    </source>
</evidence>
<dbReference type="GO" id="GO:0050661">
    <property type="term" value="F:NADP binding"/>
    <property type="evidence" value="ECO:0007669"/>
    <property type="project" value="InterPro"/>
</dbReference>
<dbReference type="HAMAP" id="MF_01927">
    <property type="entry name" value="PurU"/>
    <property type="match status" value="1"/>
</dbReference>
<evidence type="ECO:0000313" key="9">
    <source>
        <dbReference type="Proteomes" id="UP000019377"/>
    </source>
</evidence>
<feature type="domain" description="ACT" evidence="7">
    <location>
        <begin position="90"/>
        <end position="176"/>
    </location>
</feature>
<evidence type="ECO:0000256" key="2">
    <source>
        <dbReference type="ARBA" id="ARBA00022630"/>
    </source>
</evidence>
<proteinExistence type="inferred from homology"/>
<reference evidence="9" key="1">
    <citation type="journal article" date="2013" name="Genome Announc.">
        <title>Draft genome sequence of Pseudozyma brasiliensis sp. nov. strain GHG001, a high producer of endo-1,4-xylanase isolated from an insect pest of sugarcane.</title>
        <authorList>
            <person name="Oliveira J.V.D.C."/>
            <person name="dos Santos R.A.C."/>
            <person name="Borges T.A."/>
            <person name="Riano-Pachon D.M."/>
            <person name="Goldman G.H."/>
        </authorList>
    </citation>
    <scope>NUCLEOTIDE SEQUENCE [LARGE SCALE GENOMIC DNA]</scope>
    <source>
        <strain evidence="9">GHG001</strain>
    </source>
</reference>
<dbReference type="InterPro" id="IPR036188">
    <property type="entry name" value="FAD/NAD-bd_sf"/>
</dbReference>
<evidence type="ECO:0000256" key="6">
    <source>
        <dbReference type="SAM" id="MobiDB-lite"/>
    </source>
</evidence>
<dbReference type="Gene3D" id="3.50.50.60">
    <property type="entry name" value="FAD/NAD(P)-binding domain"/>
    <property type="match status" value="3"/>
</dbReference>
<dbReference type="STRING" id="1365824.V5EWB5"/>
<name>V5EWB5_KALBG</name>
<dbReference type="PANTHER" id="PTHR42706">
    <property type="entry name" value="FORMYLTETRAHYDROFOLATE DEFORMYLASE"/>
    <property type="match status" value="1"/>
</dbReference>
<dbReference type="GeneID" id="27418525"/>
<dbReference type="HOGENOM" id="CLU_013060_0_0_1"/>
<dbReference type="GO" id="GO:0050660">
    <property type="term" value="F:flavin adenine dinucleotide binding"/>
    <property type="evidence" value="ECO:0007669"/>
    <property type="project" value="InterPro"/>
</dbReference>
<dbReference type="GO" id="GO:0008864">
    <property type="term" value="F:formyltetrahydrofolate deformylase activity"/>
    <property type="evidence" value="ECO:0007669"/>
    <property type="project" value="InterPro"/>
</dbReference>
<dbReference type="Pfam" id="PF00743">
    <property type="entry name" value="FMO-like"/>
    <property type="match status" value="2"/>
</dbReference>
<dbReference type="NCBIfam" id="TIGR00655">
    <property type="entry name" value="PurU"/>
    <property type="match status" value="1"/>
</dbReference>
<dbReference type="GO" id="GO:0046394">
    <property type="term" value="P:carboxylic acid biosynthetic process"/>
    <property type="evidence" value="ECO:0007669"/>
    <property type="project" value="UniProtKB-ARBA"/>
</dbReference>
<dbReference type="GO" id="GO:0006189">
    <property type="term" value="P:'de novo' IMP biosynthetic process"/>
    <property type="evidence" value="ECO:0007669"/>
    <property type="project" value="InterPro"/>
</dbReference>
<dbReference type="CDD" id="cd04875">
    <property type="entry name" value="ACT_F4HF-DF"/>
    <property type="match status" value="1"/>
</dbReference>
<dbReference type="NCBIfam" id="NF004684">
    <property type="entry name" value="PRK06027.1"/>
    <property type="match status" value="1"/>
</dbReference>
<evidence type="ECO:0000256" key="5">
    <source>
        <dbReference type="ARBA" id="ARBA00023002"/>
    </source>
</evidence>
<dbReference type="InterPro" id="IPR004810">
    <property type="entry name" value="PurU"/>
</dbReference>
<evidence type="ECO:0000259" key="7">
    <source>
        <dbReference type="PROSITE" id="PS51671"/>
    </source>
</evidence>
<dbReference type="GO" id="GO:0006730">
    <property type="term" value="P:one-carbon metabolic process"/>
    <property type="evidence" value="ECO:0007669"/>
    <property type="project" value="UniProtKB-KW"/>
</dbReference>
<dbReference type="GO" id="GO:0006520">
    <property type="term" value="P:amino acid metabolic process"/>
    <property type="evidence" value="ECO:0007669"/>
    <property type="project" value="UniProtKB-ARBA"/>
</dbReference>
<dbReference type="SUPFAM" id="SSF53328">
    <property type="entry name" value="Formyltransferase"/>
    <property type="match status" value="1"/>
</dbReference>
<dbReference type="GO" id="GO:0004499">
    <property type="term" value="F:N,N-dimethylaniline monooxygenase activity"/>
    <property type="evidence" value="ECO:0007669"/>
    <property type="project" value="InterPro"/>
</dbReference>
<dbReference type="InterPro" id="IPR020946">
    <property type="entry name" value="Flavin_mOase-like"/>
</dbReference>
<keyword evidence="4" id="KW-0274">FAD</keyword>
<dbReference type="EMBL" id="KI545851">
    <property type="protein sequence ID" value="EST09855.1"/>
    <property type="molecule type" value="Genomic_DNA"/>
</dbReference>
<dbReference type="eggNOG" id="KOG1399">
    <property type="taxonomic scope" value="Eukaryota"/>
</dbReference>
<dbReference type="CDD" id="cd08648">
    <property type="entry name" value="FMT_core_Formyl-FH4-Hydrolase_C"/>
    <property type="match status" value="1"/>
</dbReference>
<keyword evidence="2" id="KW-0285">Flavoprotein</keyword>
<evidence type="ECO:0000256" key="4">
    <source>
        <dbReference type="ARBA" id="ARBA00022827"/>
    </source>
</evidence>